<gene>
    <name evidence="1" type="ORF">UFOVP58_186</name>
</gene>
<evidence type="ECO:0000313" key="1">
    <source>
        <dbReference type="EMBL" id="CAB4125628.1"/>
    </source>
</evidence>
<reference evidence="1" key="1">
    <citation type="submission" date="2020-04" db="EMBL/GenBank/DDBJ databases">
        <authorList>
            <person name="Chiriac C."/>
            <person name="Salcher M."/>
            <person name="Ghai R."/>
            <person name="Kavagutti S V."/>
        </authorList>
    </citation>
    <scope>NUCLEOTIDE SEQUENCE</scope>
</reference>
<accession>A0A6J5KSZ0</accession>
<dbReference type="EMBL" id="LR796186">
    <property type="protein sequence ID" value="CAB4125628.1"/>
    <property type="molecule type" value="Genomic_DNA"/>
</dbReference>
<organism evidence="1">
    <name type="scientific">uncultured Caudovirales phage</name>
    <dbReference type="NCBI Taxonomy" id="2100421"/>
    <lineage>
        <taxon>Viruses</taxon>
        <taxon>Duplodnaviria</taxon>
        <taxon>Heunggongvirae</taxon>
        <taxon>Uroviricota</taxon>
        <taxon>Caudoviricetes</taxon>
        <taxon>Peduoviridae</taxon>
        <taxon>Maltschvirus</taxon>
        <taxon>Maltschvirus maltsch</taxon>
    </lineage>
</organism>
<name>A0A6J5KSZ0_9CAUD</name>
<sequence>MKCPRCNKVHTCPPLDINKVLNENSKDISEYINREVIKTLKE</sequence>
<proteinExistence type="predicted"/>
<protein>
    <submittedName>
        <fullName evidence="1">Uncharacterized protein</fullName>
    </submittedName>
</protein>